<feature type="domain" description="F-box" evidence="2">
    <location>
        <begin position="63"/>
        <end position="100"/>
    </location>
</feature>
<keyword evidence="1" id="KW-0812">Transmembrane</keyword>
<name>A0AAE2CER8_9LAMI</name>
<accession>A0AAE2CER8</accession>
<dbReference type="SUPFAM" id="SSF81383">
    <property type="entry name" value="F-box domain"/>
    <property type="match status" value="1"/>
</dbReference>
<dbReference type="InterPro" id="IPR036047">
    <property type="entry name" value="F-box-like_dom_sf"/>
</dbReference>
<dbReference type="EMBL" id="JACGWO010000009">
    <property type="protein sequence ID" value="KAK4419420.1"/>
    <property type="molecule type" value="Genomic_DNA"/>
</dbReference>
<keyword evidence="1" id="KW-1133">Transmembrane helix</keyword>
<reference evidence="3" key="2">
    <citation type="journal article" date="2024" name="Plant">
        <title>Genomic evolution and insights into agronomic trait innovations of Sesamum species.</title>
        <authorList>
            <person name="Miao H."/>
            <person name="Wang L."/>
            <person name="Qu L."/>
            <person name="Liu H."/>
            <person name="Sun Y."/>
            <person name="Le M."/>
            <person name="Wang Q."/>
            <person name="Wei S."/>
            <person name="Zheng Y."/>
            <person name="Lin W."/>
            <person name="Duan Y."/>
            <person name="Cao H."/>
            <person name="Xiong S."/>
            <person name="Wang X."/>
            <person name="Wei L."/>
            <person name="Li C."/>
            <person name="Ma Q."/>
            <person name="Ju M."/>
            <person name="Zhao R."/>
            <person name="Li G."/>
            <person name="Mu C."/>
            <person name="Tian Q."/>
            <person name="Mei H."/>
            <person name="Zhang T."/>
            <person name="Gao T."/>
            <person name="Zhang H."/>
        </authorList>
    </citation>
    <scope>NUCLEOTIDE SEQUENCE</scope>
    <source>
        <strain evidence="3">3651</strain>
    </source>
</reference>
<gene>
    <name evidence="3" type="ORF">Salat_2354900</name>
</gene>
<evidence type="ECO:0000259" key="2">
    <source>
        <dbReference type="Pfam" id="PF00646"/>
    </source>
</evidence>
<sequence>MCSLDYISSSERRSTKIHRSVRIAMFHSPLKTTARTEPKDEMPLATATTAEQGGATGLSALHPDIVRTHVLSRLDGPALGSAACCSTTLRQLSSDDNLWSNICHSMWPSTTSPRLSHLISTFPSGGPRAFFSHAFPVLASDRNLTRSSSSPPSEFISAVDIRYKDNLIFTKVQETETVTGWFRCSPFRIDLLEPKDVVPTPIKHPEGEEACRDMINDMMLSWILIDPIGRRAVNLSSHKPVTVERHWLTGEVQVRYASILAVDQEHVQCGIVVRCGGSECGDEMQVREVSLEIEDMDGMHLNGRIVWSFYKGIGGKKGTGINRVEEGQRRYKAYVDMKRERRERKLRTEGALDMLCVAFGVSIFVAFCCFIFCR</sequence>
<evidence type="ECO:0000313" key="3">
    <source>
        <dbReference type="EMBL" id="KAK4419420.1"/>
    </source>
</evidence>
<reference evidence="3" key="1">
    <citation type="submission" date="2020-06" db="EMBL/GenBank/DDBJ databases">
        <authorList>
            <person name="Li T."/>
            <person name="Hu X."/>
            <person name="Zhang T."/>
            <person name="Song X."/>
            <person name="Zhang H."/>
            <person name="Dai N."/>
            <person name="Sheng W."/>
            <person name="Hou X."/>
            <person name="Wei L."/>
        </authorList>
    </citation>
    <scope>NUCLEOTIDE SEQUENCE</scope>
    <source>
        <strain evidence="3">3651</strain>
        <tissue evidence="3">Leaf</tissue>
    </source>
</reference>
<protein>
    <submittedName>
        <fullName evidence="3">F-box protein</fullName>
    </submittedName>
</protein>
<comment type="caution">
    <text evidence="3">The sequence shown here is derived from an EMBL/GenBank/DDBJ whole genome shotgun (WGS) entry which is preliminary data.</text>
</comment>
<feature type="transmembrane region" description="Helical" evidence="1">
    <location>
        <begin position="351"/>
        <end position="373"/>
    </location>
</feature>
<dbReference type="PANTHER" id="PTHR33736:SF13">
    <property type="entry name" value="OS11G0155100 PROTEIN"/>
    <property type="match status" value="1"/>
</dbReference>
<keyword evidence="1" id="KW-0472">Membrane</keyword>
<dbReference type="PANTHER" id="PTHR33736">
    <property type="entry name" value="F-BOX PROTEIN-RELATED"/>
    <property type="match status" value="1"/>
</dbReference>
<evidence type="ECO:0000313" key="4">
    <source>
        <dbReference type="Proteomes" id="UP001293254"/>
    </source>
</evidence>
<dbReference type="Gene3D" id="1.20.1280.50">
    <property type="match status" value="1"/>
</dbReference>
<dbReference type="Pfam" id="PF00646">
    <property type="entry name" value="F-box"/>
    <property type="match status" value="1"/>
</dbReference>
<dbReference type="AlphaFoldDB" id="A0AAE2CER8"/>
<proteinExistence type="predicted"/>
<evidence type="ECO:0000256" key="1">
    <source>
        <dbReference type="SAM" id="Phobius"/>
    </source>
</evidence>
<dbReference type="InterPro" id="IPR001810">
    <property type="entry name" value="F-box_dom"/>
</dbReference>
<dbReference type="Proteomes" id="UP001293254">
    <property type="component" value="Unassembled WGS sequence"/>
</dbReference>
<dbReference type="InterPro" id="IPR045283">
    <property type="entry name" value="AT3G44326-like"/>
</dbReference>
<keyword evidence="4" id="KW-1185">Reference proteome</keyword>
<organism evidence="3 4">
    <name type="scientific">Sesamum alatum</name>
    <dbReference type="NCBI Taxonomy" id="300844"/>
    <lineage>
        <taxon>Eukaryota</taxon>
        <taxon>Viridiplantae</taxon>
        <taxon>Streptophyta</taxon>
        <taxon>Embryophyta</taxon>
        <taxon>Tracheophyta</taxon>
        <taxon>Spermatophyta</taxon>
        <taxon>Magnoliopsida</taxon>
        <taxon>eudicotyledons</taxon>
        <taxon>Gunneridae</taxon>
        <taxon>Pentapetalae</taxon>
        <taxon>asterids</taxon>
        <taxon>lamiids</taxon>
        <taxon>Lamiales</taxon>
        <taxon>Pedaliaceae</taxon>
        <taxon>Sesamum</taxon>
    </lineage>
</organism>